<comment type="caution">
    <text evidence="2">The sequence shown here is derived from an EMBL/GenBank/DDBJ whole genome shotgun (WGS) entry which is preliminary data.</text>
</comment>
<organism evidence="2 3">
    <name type="scientific">Pleurodeles waltl</name>
    <name type="common">Iberian ribbed newt</name>
    <dbReference type="NCBI Taxonomy" id="8319"/>
    <lineage>
        <taxon>Eukaryota</taxon>
        <taxon>Metazoa</taxon>
        <taxon>Chordata</taxon>
        <taxon>Craniata</taxon>
        <taxon>Vertebrata</taxon>
        <taxon>Euteleostomi</taxon>
        <taxon>Amphibia</taxon>
        <taxon>Batrachia</taxon>
        <taxon>Caudata</taxon>
        <taxon>Salamandroidea</taxon>
        <taxon>Salamandridae</taxon>
        <taxon>Pleurodelinae</taxon>
        <taxon>Pleurodeles</taxon>
    </lineage>
</organism>
<keyword evidence="3" id="KW-1185">Reference proteome</keyword>
<dbReference type="EMBL" id="JANPWB010000002">
    <property type="protein sequence ID" value="KAJ1206185.1"/>
    <property type="molecule type" value="Genomic_DNA"/>
</dbReference>
<dbReference type="Proteomes" id="UP001066276">
    <property type="component" value="Chromosome 1_2"/>
</dbReference>
<reference evidence="2" key="1">
    <citation type="journal article" date="2022" name="bioRxiv">
        <title>Sequencing and chromosome-scale assembly of the giantPleurodeles waltlgenome.</title>
        <authorList>
            <person name="Brown T."/>
            <person name="Elewa A."/>
            <person name="Iarovenko S."/>
            <person name="Subramanian E."/>
            <person name="Araus A.J."/>
            <person name="Petzold A."/>
            <person name="Susuki M."/>
            <person name="Suzuki K.-i.T."/>
            <person name="Hayashi T."/>
            <person name="Toyoda A."/>
            <person name="Oliveira C."/>
            <person name="Osipova E."/>
            <person name="Leigh N.D."/>
            <person name="Simon A."/>
            <person name="Yun M.H."/>
        </authorList>
    </citation>
    <scope>NUCLEOTIDE SEQUENCE</scope>
    <source>
        <strain evidence="2">20211129_DDA</strain>
        <tissue evidence="2">Liver</tissue>
    </source>
</reference>
<evidence type="ECO:0000313" key="2">
    <source>
        <dbReference type="EMBL" id="KAJ1206185.1"/>
    </source>
</evidence>
<sequence length="75" mass="8627">MKEAEDSLATLKAETDSLKKQFQELRTTTEMLGAKLENVDGRSRHNSIQLGHIRDEVFRTYDEGFMINDINPTKL</sequence>
<evidence type="ECO:0000313" key="3">
    <source>
        <dbReference type="Proteomes" id="UP001066276"/>
    </source>
</evidence>
<evidence type="ECO:0000256" key="1">
    <source>
        <dbReference type="SAM" id="Coils"/>
    </source>
</evidence>
<keyword evidence="1" id="KW-0175">Coiled coil</keyword>
<accession>A0AAV7VZX1</accession>
<proteinExistence type="predicted"/>
<gene>
    <name evidence="2" type="ORF">NDU88_001594</name>
</gene>
<name>A0AAV7VZX1_PLEWA</name>
<dbReference type="AlphaFoldDB" id="A0AAV7VZX1"/>
<feature type="coiled-coil region" evidence="1">
    <location>
        <begin position="1"/>
        <end position="28"/>
    </location>
</feature>
<protein>
    <submittedName>
        <fullName evidence="2">Uncharacterized protein</fullName>
    </submittedName>
</protein>